<feature type="compositionally biased region" description="Basic and acidic residues" evidence="1">
    <location>
        <begin position="630"/>
        <end position="650"/>
    </location>
</feature>
<reference evidence="2" key="1">
    <citation type="journal article" date="2009" name="Rice">
        <title>De Novo Next Generation Sequencing of Plant Genomes.</title>
        <authorList>
            <person name="Rounsley S."/>
            <person name="Marri P.R."/>
            <person name="Yu Y."/>
            <person name="He R."/>
            <person name="Sisneros N."/>
            <person name="Goicoechea J.L."/>
            <person name="Lee S.J."/>
            <person name="Angelova A."/>
            <person name="Kudrna D."/>
            <person name="Luo M."/>
            <person name="Affourtit J."/>
            <person name="Desany B."/>
            <person name="Knight J."/>
            <person name="Niazi F."/>
            <person name="Egholm M."/>
            <person name="Wing R.A."/>
        </authorList>
    </citation>
    <scope>NUCLEOTIDE SEQUENCE [LARGE SCALE GENOMIC DNA]</scope>
    <source>
        <strain evidence="2">cv. IRGC 105608</strain>
    </source>
</reference>
<reference evidence="2" key="2">
    <citation type="submission" date="2015-03" db="UniProtKB">
        <authorList>
            <consortium name="EnsemblPlants"/>
        </authorList>
    </citation>
    <scope>IDENTIFICATION</scope>
</reference>
<dbReference type="InterPro" id="IPR045882">
    <property type="entry name" value="GPT1/2"/>
</dbReference>
<evidence type="ECO:0000313" key="3">
    <source>
        <dbReference type="Proteomes" id="UP000026960"/>
    </source>
</evidence>
<evidence type="ECO:0000256" key="1">
    <source>
        <dbReference type="SAM" id="MobiDB-lite"/>
    </source>
</evidence>
<evidence type="ECO:0000313" key="2">
    <source>
        <dbReference type="EnsemblPlants" id="OBART11G00120.2"/>
    </source>
</evidence>
<dbReference type="GO" id="GO:0008017">
    <property type="term" value="F:microtubule binding"/>
    <property type="evidence" value="ECO:0007669"/>
    <property type="project" value="InterPro"/>
</dbReference>
<feature type="region of interest" description="Disordered" evidence="1">
    <location>
        <begin position="630"/>
        <end position="657"/>
    </location>
</feature>
<dbReference type="Gramene" id="OBART11G00120.2">
    <property type="protein sequence ID" value="OBART11G00120.2"/>
    <property type="gene ID" value="OBART11G00120"/>
</dbReference>
<feature type="compositionally biased region" description="Polar residues" evidence="1">
    <location>
        <begin position="163"/>
        <end position="181"/>
    </location>
</feature>
<feature type="region of interest" description="Disordered" evidence="1">
    <location>
        <begin position="139"/>
        <end position="207"/>
    </location>
</feature>
<dbReference type="AlphaFoldDB" id="A0A0D3HH44"/>
<sequence>MASPCRIPAATGSGNKENNISQNRHHVLDCQTPCEGKGAATSKKRKNKPAGGFNLRKSIAWNPAFFTEQGVLDNTELSMLTGSQVKATRSPASGFSSTFSPLSRFGKSSNTSVLKEVGENSRGKFPSKCLSAENKGRKLFASSKASEQDERKAPAGTQDKRSTSSVTNVPKPTTRPATVTSERTHKVEGLPLESKTERSSVIKSSGPTIGKNMVPTVTAICQETNGSGKCETFSPYSQDNPSSSVVAPARISAKPSALRMPSPSVGFFTQGKASVSHSDNAQRNPERCFSGNISSLVKPPRYKQPVDPKSRFHLTKQLPTNFSAASSLPVQPATRDPNVLASSLPGVEDTNVRSLKQSLSESTVPYSEKSGNINYQEMPDDDFSLAGNGATTELSFRDNDGGRNIMPNECSVALSVGQDLNAICCSSIEPAEDSCFLKVICSSSEPTVGRNLTTSCISSPGCTPNDLNSQSKSDNGETAVDIENSLSGETSGTVCSSEGNNCTSATDSLRKSDSCHQQNMLVQSVHCTDQMPQFDSSTGIKPSLAYSQLDSNTSLCSEVQLTSSEGPDIDSEMELDTDDAFTVEEPPLLHVGGECDHDYRSAESSHMNLAAPSPRVDQKALAGNLTEKVDTADGRTESHHCSTQERRPILSEEQDTEDTIEFDTKLSSSEGASSIERIKSVGKSRTNTISKDHLKNLVPFTEEWLAVMEAFGEEVLEQKTGAVQNSPTDKAAPEPSPWSPVKRKAQDVGPFDCTKYSKNVRTSD</sequence>
<dbReference type="Proteomes" id="UP000026960">
    <property type="component" value="Chromosome 11"/>
</dbReference>
<feature type="compositionally biased region" description="Basic and acidic residues" evidence="1">
    <location>
        <begin position="182"/>
        <end position="200"/>
    </location>
</feature>
<feature type="compositionally biased region" description="Basic and acidic residues" evidence="1">
    <location>
        <begin position="146"/>
        <end position="162"/>
    </location>
</feature>
<protein>
    <submittedName>
        <fullName evidence="2">Uncharacterized protein</fullName>
    </submittedName>
</protein>
<dbReference type="PaxDb" id="65489-OBART11G00120.2"/>
<proteinExistence type="predicted"/>
<dbReference type="PANTHER" id="PTHR33737:SF2">
    <property type="entry name" value="OS12G0102700 PROTEIN"/>
    <property type="match status" value="1"/>
</dbReference>
<dbReference type="HOGENOM" id="CLU_013646_0_0_1"/>
<feature type="region of interest" description="Disordered" evidence="1">
    <location>
        <begin position="1"/>
        <end position="22"/>
    </location>
</feature>
<feature type="region of interest" description="Disordered" evidence="1">
    <location>
        <begin position="276"/>
        <end position="306"/>
    </location>
</feature>
<dbReference type="EnsemblPlants" id="OBART11G00120.2">
    <property type="protein sequence ID" value="OBART11G00120.2"/>
    <property type="gene ID" value="OBART11G00120"/>
</dbReference>
<feature type="region of interest" description="Disordered" evidence="1">
    <location>
        <begin position="86"/>
        <end position="108"/>
    </location>
</feature>
<dbReference type="PANTHER" id="PTHR33737">
    <property type="entry name" value="OS05G0121800 PROTEIN"/>
    <property type="match status" value="1"/>
</dbReference>
<feature type="region of interest" description="Disordered" evidence="1">
    <location>
        <begin position="718"/>
        <end position="764"/>
    </location>
</feature>
<name>A0A0D3HH44_9ORYZ</name>
<dbReference type="eggNOG" id="ENOG502S3UH">
    <property type="taxonomic scope" value="Eukaryota"/>
</dbReference>
<organism evidence="2">
    <name type="scientific">Oryza barthii</name>
    <dbReference type="NCBI Taxonomy" id="65489"/>
    <lineage>
        <taxon>Eukaryota</taxon>
        <taxon>Viridiplantae</taxon>
        <taxon>Streptophyta</taxon>
        <taxon>Embryophyta</taxon>
        <taxon>Tracheophyta</taxon>
        <taxon>Spermatophyta</taxon>
        <taxon>Magnoliopsida</taxon>
        <taxon>Liliopsida</taxon>
        <taxon>Poales</taxon>
        <taxon>Poaceae</taxon>
        <taxon>BOP clade</taxon>
        <taxon>Oryzoideae</taxon>
        <taxon>Oryzeae</taxon>
        <taxon>Oryzinae</taxon>
        <taxon>Oryza</taxon>
    </lineage>
</organism>
<feature type="compositionally biased region" description="Polar residues" evidence="1">
    <location>
        <begin position="12"/>
        <end position="22"/>
    </location>
</feature>
<accession>A0A0D3HH44</accession>
<keyword evidence="3" id="KW-1185">Reference proteome</keyword>